<proteinExistence type="predicted"/>
<keyword evidence="3" id="KW-1185">Reference proteome</keyword>
<dbReference type="RefSeq" id="WP_042212717.1">
    <property type="nucleotide sequence ID" value="NZ_BBLU01000002.1"/>
</dbReference>
<feature type="transmembrane region" description="Helical" evidence="1">
    <location>
        <begin position="62"/>
        <end position="87"/>
    </location>
</feature>
<dbReference type="STRING" id="1043493.SAMN05421637_0497"/>
<dbReference type="AlphaFoldDB" id="A0A1H6USC0"/>
<reference evidence="3" key="1">
    <citation type="submission" date="2016-10" db="EMBL/GenBank/DDBJ databases">
        <authorList>
            <person name="Varghese N."/>
        </authorList>
    </citation>
    <scope>NUCLEOTIDE SEQUENCE [LARGE SCALE GENOMIC DNA]</scope>
    <source>
        <strain evidence="3">DSM 24868</strain>
    </source>
</reference>
<sequence>MTRTPAAAAPRDPFVAAWIATAVDIPLYSVIATVLAYAGAQVWEAGAGGAAGLPRAIDDIEAAVLVAHMLIIAAGIGLVAHTIGRWVHVRTRELSRRRAVASFATMGGLLGLVPAGAVLVATGEPDAALFVAIAIVAPCALVAGLTRLVLPRVAASEKAVTGFAIVAVILVLAAFTVLAVLMVTMPGGGALD</sequence>
<accession>A0A1H6USC0</accession>
<evidence type="ECO:0000256" key="1">
    <source>
        <dbReference type="SAM" id="Phobius"/>
    </source>
</evidence>
<protein>
    <submittedName>
        <fullName evidence="2">Uncharacterized protein</fullName>
    </submittedName>
</protein>
<keyword evidence="1" id="KW-0812">Transmembrane</keyword>
<name>A0A1H6USC0_9MICO</name>
<evidence type="ECO:0000313" key="3">
    <source>
        <dbReference type="Proteomes" id="UP000183315"/>
    </source>
</evidence>
<feature type="transmembrane region" description="Helical" evidence="1">
    <location>
        <begin position="127"/>
        <end position="150"/>
    </location>
</feature>
<dbReference type="OrthoDB" id="5145126at2"/>
<keyword evidence="1" id="KW-1133">Transmembrane helix</keyword>
<dbReference type="Proteomes" id="UP000183315">
    <property type="component" value="Unassembled WGS sequence"/>
</dbReference>
<dbReference type="EMBL" id="FNZI01000001">
    <property type="protein sequence ID" value="SEI94606.1"/>
    <property type="molecule type" value="Genomic_DNA"/>
</dbReference>
<feature type="transmembrane region" description="Helical" evidence="1">
    <location>
        <begin position="162"/>
        <end position="183"/>
    </location>
</feature>
<keyword evidence="1" id="KW-0472">Membrane</keyword>
<organism evidence="2 3">
    <name type="scientific">Demequina mangrovi</name>
    <dbReference type="NCBI Taxonomy" id="1043493"/>
    <lineage>
        <taxon>Bacteria</taxon>
        <taxon>Bacillati</taxon>
        <taxon>Actinomycetota</taxon>
        <taxon>Actinomycetes</taxon>
        <taxon>Micrococcales</taxon>
        <taxon>Demequinaceae</taxon>
        <taxon>Demequina</taxon>
    </lineage>
</organism>
<gene>
    <name evidence="2" type="ORF">SAMN05421637_0497</name>
</gene>
<feature type="transmembrane region" description="Helical" evidence="1">
    <location>
        <begin position="99"/>
        <end position="121"/>
    </location>
</feature>
<evidence type="ECO:0000313" key="2">
    <source>
        <dbReference type="EMBL" id="SEI94606.1"/>
    </source>
</evidence>